<dbReference type="RefSeq" id="WP_107491974.1">
    <property type="nucleotide sequence ID" value="NZ_PZKC01000001.1"/>
</dbReference>
<evidence type="ECO:0000313" key="8">
    <source>
        <dbReference type="EMBL" id="PTD98214.1"/>
    </source>
</evidence>
<feature type="domain" description="ABC transporter" evidence="7">
    <location>
        <begin position="6"/>
        <end position="246"/>
    </location>
</feature>
<keyword evidence="3" id="KW-0547">Nucleotide-binding</keyword>
<dbReference type="InterPro" id="IPR003439">
    <property type="entry name" value="ABC_transporter-like_ATP-bd"/>
</dbReference>
<dbReference type="EMBL" id="PZKC01000001">
    <property type="protein sequence ID" value="PTD98214.1"/>
    <property type="molecule type" value="Genomic_DNA"/>
</dbReference>
<keyword evidence="2" id="KW-0472">Membrane</keyword>
<comment type="function">
    <text evidence="6">Part of the ABC transporter complex HmuTUV involved in hemin import. Responsible for energy coupling to the transport system.</text>
</comment>
<proteinExistence type="predicted"/>
<evidence type="ECO:0000259" key="7">
    <source>
        <dbReference type="PROSITE" id="PS50893"/>
    </source>
</evidence>
<evidence type="ECO:0000256" key="6">
    <source>
        <dbReference type="ARBA" id="ARBA00037066"/>
    </source>
</evidence>
<dbReference type="SUPFAM" id="SSF52540">
    <property type="entry name" value="P-loop containing nucleoside triphosphate hydrolases"/>
    <property type="match status" value="1"/>
</dbReference>
<dbReference type="PANTHER" id="PTHR42794:SF1">
    <property type="entry name" value="HEMIN IMPORT ATP-BINDING PROTEIN HMUV"/>
    <property type="match status" value="1"/>
</dbReference>
<evidence type="ECO:0000256" key="3">
    <source>
        <dbReference type="ARBA" id="ARBA00022741"/>
    </source>
</evidence>
<organism evidence="8 9">
    <name type="scientific">Pseudothauera lacus</name>
    <dbReference type="NCBI Taxonomy" id="2136175"/>
    <lineage>
        <taxon>Bacteria</taxon>
        <taxon>Pseudomonadati</taxon>
        <taxon>Pseudomonadota</taxon>
        <taxon>Betaproteobacteria</taxon>
        <taxon>Rhodocyclales</taxon>
        <taxon>Zoogloeaceae</taxon>
        <taxon>Pseudothauera</taxon>
    </lineage>
</organism>
<keyword evidence="5" id="KW-1278">Translocase</keyword>
<dbReference type="OrthoDB" id="9776369at2"/>
<dbReference type="InterPro" id="IPR003593">
    <property type="entry name" value="AAA+_ATPase"/>
</dbReference>
<comment type="caution">
    <text evidence="8">The sequence shown here is derived from an EMBL/GenBank/DDBJ whole genome shotgun (WGS) entry which is preliminary data.</text>
</comment>
<dbReference type="CDD" id="cd03214">
    <property type="entry name" value="ABC_Iron-Siderophores_B12_Hemin"/>
    <property type="match status" value="1"/>
</dbReference>
<keyword evidence="4 8" id="KW-0067">ATP-binding</keyword>
<evidence type="ECO:0000256" key="2">
    <source>
        <dbReference type="ARBA" id="ARBA00022475"/>
    </source>
</evidence>
<dbReference type="PROSITE" id="PS50893">
    <property type="entry name" value="ABC_TRANSPORTER_2"/>
    <property type="match status" value="1"/>
</dbReference>
<keyword evidence="1" id="KW-0813">Transport</keyword>
<dbReference type="PROSITE" id="PS00211">
    <property type="entry name" value="ABC_TRANSPORTER_1"/>
    <property type="match status" value="1"/>
</dbReference>
<evidence type="ECO:0000256" key="4">
    <source>
        <dbReference type="ARBA" id="ARBA00022840"/>
    </source>
</evidence>
<dbReference type="Proteomes" id="UP000241193">
    <property type="component" value="Unassembled WGS sequence"/>
</dbReference>
<dbReference type="AlphaFoldDB" id="A0A2T4IKB6"/>
<dbReference type="GO" id="GO:0016887">
    <property type="term" value="F:ATP hydrolysis activity"/>
    <property type="evidence" value="ECO:0007669"/>
    <property type="project" value="InterPro"/>
</dbReference>
<keyword evidence="2" id="KW-1003">Cell membrane</keyword>
<dbReference type="InterPro" id="IPR027417">
    <property type="entry name" value="P-loop_NTPase"/>
</dbReference>
<protein>
    <submittedName>
        <fullName evidence="8">Heme ABC transporter ATP-binding protein</fullName>
    </submittedName>
</protein>
<evidence type="ECO:0000313" key="9">
    <source>
        <dbReference type="Proteomes" id="UP000241193"/>
    </source>
</evidence>
<sequence length="269" mass="28625">MESEGLHAHAVELVRHGRRILRGVSVTVRAGELVAVIGENGAGKSSLLKVMAGELRPDGGSVSLDGRLMTALGARALARRRAVLPQDLALGFDFEALEVVLLGRYPHTGGGESSAERAFAMHCLALTECAHLAHQRTTTLSGGERARVQLARVLAQLGREGEGGRYALLDEPAASLDLSHQLALFELLARLTRESGIGVLVTVHDLGLAMRYADRIVVLRGGSVVGETPGSLDEELIRTAFGVEAEVRRHPQVRHCMVALNRVAHPGAG</sequence>
<dbReference type="InterPro" id="IPR017871">
    <property type="entry name" value="ABC_transporter-like_CS"/>
</dbReference>
<dbReference type="Gene3D" id="3.40.50.300">
    <property type="entry name" value="P-loop containing nucleotide triphosphate hydrolases"/>
    <property type="match status" value="1"/>
</dbReference>
<dbReference type="GO" id="GO:0005524">
    <property type="term" value="F:ATP binding"/>
    <property type="evidence" value="ECO:0007669"/>
    <property type="project" value="UniProtKB-KW"/>
</dbReference>
<keyword evidence="9" id="KW-1185">Reference proteome</keyword>
<dbReference type="PANTHER" id="PTHR42794">
    <property type="entry name" value="HEMIN IMPORT ATP-BINDING PROTEIN HMUV"/>
    <property type="match status" value="1"/>
</dbReference>
<evidence type="ECO:0000256" key="5">
    <source>
        <dbReference type="ARBA" id="ARBA00022967"/>
    </source>
</evidence>
<dbReference type="NCBIfam" id="NF010068">
    <property type="entry name" value="PRK13548.1"/>
    <property type="match status" value="1"/>
</dbReference>
<reference evidence="8 9" key="1">
    <citation type="submission" date="2018-03" db="EMBL/GenBank/DDBJ databases">
        <authorList>
            <person name="Keele B.F."/>
        </authorList>
    </citation>
    <scope>NUCLEOTIDE SEQUENCE [LARGE SCALE GENOMIC DNA]</scope>
    <source>
        <strain evidence="8 9">D20</strain>
    </source>
</reference>
<reference evidence="8 9" key="2">
    <citation type="submission" date="2018-04" db="EMBL/GenBank/DDBJ databases">
        <title>Thauera lacus sp. nov., isolated from an saline lake in Inner Mongolia, China.</title>
        <authorList>
            <person name="Liang Q.-Y."/>
        </authorList>
    </citation>
    <scope>NUCLEOTIDE SEQUENCE [LARGE SCALE GENOMIC DNA]</scope>
    <source>
        <strain evidence="8 9">D20</strain>
    </source>
</reference>
<dbReference type="SMART" id="SM00382">
    <property type="entry name" value="AAA"/>
    <property type="match status" value="1"/>
</dbReference>
<accession>A0A2T4IKB6</accession>
<dbReference type="Pfam" id="PF00005">
    <property type="entry name" value="ABC_tran"/>
    <property type="match status" value="1"/>
</dbReference>
<evidence type="ECO:0000256" key="1">
    <source>
        <dbReference type="ARBA" id="ARBA00022448"/>
    </source>
</evidence>
<gene>
    <name evidence="8" type="ORF">C8261_00070</name>
</gene>
<name>A0A2T4IKB6_9RHOO</name>